<dbReference type="Pfam" id="PF02390">
    <property type="entry name" value="Methyltransf_4"/>
    <property type="match status" value="1"/>
</dbReference>
<evidence type="ECO:0000256" key="6">
    <source>
        <dbReference type="ARBA" id="ARBA00022694"/>
    </source>
</evidence>
<dbReference type="NCBIfam" id="NF001080">
    <property type="entry name" value="PRK00121.2-2"/>
    <property type="match status" value="1"/>
</dbReference>
<dbReference type="PANTHER" id="PTHR23417">
    <property type="entry name" value="3-DEOXY-D-MANNO-OCTULOSONIC-ACID TRANSFERASE/TRNA GUANINE-N 7 - -METHYLTRANSFERASE"/>
    <property type="match status" value="1"/>
</dbReference>
<dbReference type="PROSITE" id="PS51625">
    <property type="entry name" value="SAM_MT_TRMB"/>
    <property type="match status" value="1"/>
</dbReference>
<name>A0A644VUR4_9ZZZZ</name>
<organism evidence="7">
    <name type="scientific">bioreactor metagenome</name>
    <dbReference type="NCBI Taxonomy" id="1076179"/>
    <lineage>
        <taxon>unclassified sequences</taxon>
        <taxon>metagenomes</taxon>
        <taxon>ecological metagenomes</taxon>
    </lineage>
</organism>
<evidence type="ECO:0000256" key="2">
    <source>
        <dbReference type="ARBA" id="ARBA00011977"/>
    </source>
</evidence>
<proteinExistence type="inferred from homology"/>
<keyword evidence="6" id="KW-0819">tRNA processing</keyword>
<dbReference type="EMBL" id="VSSQ01000418">
    <property type="protein sequence ID" value="MPL94212.1"/>
    <property type="molecule type" value="Genomic_DNA"/>
</dbReference>
<protein>
    <recommendedName>
        <fullName evidence="2">tRNA (guanine(46)-N(7))-methyltransferase</fullName>
        <ecNumber evidence="2">2.1.1.33</ecNumber>
    </recommendedName>
</protein>
<dbReference type="SUPFAM" id="SSF53335">
    <property type="entry name" value="S-adenosyl-L-methionine-dependent methyltransferases"/>
    <property type="match status" value="1"/>
</dbReference>
<dbReference type="InterPro" id="IPR003358">
    <property type="entry name" value="tRNA_(Gua-N-7)_MeTrfase_Trmb"/>
</dbReference>
<evidence type="ECO:0000256" key="4">
    <source>
        <dbReference type="ARBA" id="ARBA00022679"/>
    </source>
</evidence>
<dbReference type="GO" id="GO:0043527">
    <property type="term" value="C:tRNA methyltransferase complex"/>
    <property type="evidence" value="ECO:0007669"/>
    <property type="project" value="TreeGrafter"/>
</dbReference>
<keyword evidence="5" id="KW-0949">S-adenosyl-L-methionine</keyword>
<keyword evidence="4 7" id="KW-0808">Transferase</keyword>
<comment type="catalytic activity">
    <reaction evidence="1">
        <text>guanosine(46) in tRNA + S-adenosyl-L-methionine = N(7)-methylguanosine(46) in tRNA + S-adenosyl-L-homocysteine</text>
        <dbReference type="Rhea" id="RHEA:42708"/>
        <dbReference type="Rhea" id="RHEA-COMP:10188"/>
        <dbReference type="Rhea" id="RHEA-COMP:10189"/>
        <dbReference type="ChEBI" id="CHEBI:57856"/>
        <dbReference type="ChEBI" id="CHEBI:59789"/>
        <dbReference type="ChEBI" id="CHEBI:74269"/>
        <dbReference type="ChEBI" id="CHEBI:74480"/>
        <dbReference type="EC" id="2.1.1.33"/>
    </reaction>
</comment>
<dbReference type="GO" id="GO:0008176">
    <property type="term" value="F:tRNA (guanine(46)-N7)-methyltransferase activity"/>
    <property type="evidence" value="ECO:0007669"/>
    <property type="project" value="UniProtKB-EC"/>
</dbReference>
<evidence type="ECO:0000256" key="1">
    <source>
        <dbReference type="ARBA" id="ARBA00000142"/>
    </source>
</evidence>
<comment type="caution">
    <text evidence="7">The sequence shown here is derived from an EMBL/GenBank/DDBJ whole genome shotgun (WGS) entry which is preliminary data.</text>
</comment>
<dbReference type="InterPro" id="IPR029063">
    <property type="entry name" value="SAM-dependent_MTases_sf"/>
</dbReference>
<dbReference type="AlphaFoldDB" id="A0A644VUR4"/>
<dbReference type="HAMAP" id="MF_01057">
    <property type="entry name" value="tRNA_methyltr_TrmB"/>
    <property type="match status" value="1"/>
</dbReference>
<dbReference type="InterPro" id="IPR055361">
    <property type="entry name" value="tRNA_methyltr_TrmB_bact"/>
</dbReference>
<evidence type="ECO:0000313" key="7">
    <source>
        <dbReference type="EMBL" id="MPL94212.1"/>
    </source>
</evidence>
<accession>A0A644VUR4</accession>
<evidence type="ECO:0000256" key="3">
    <source>
        <dbReference type="ARBA" id="ARBA00022603"/>
    </source>
</evidence>
<dbReference type="CDD" id="cd02440">
    <property type="entry name" value="AdoMet_MTases"/>
    <property type="match status" value="1"/>
</dbReference>
<gene>
    <name evidence="7" type="primary">trmB_11</name>
    <name evidence="7" type="ORF">SDC9_40362</name>
</gene>
<evidence type="ECO:0000256" key="5">
    <source>
        <dbReference type="ARBA" id="ARBA00022691"/>
    </source>
</evidence>
<sequence>MGKDKLRRFEENKSFKCLFQPEFEEVFRKDYYIKGRWQELYFENGKPIVLELGCGRGEYTIDMAKRYPDKNFIGMDIKGARLWRGAKSATESGMDNAAFLRTRIEFIEWLFGPEEVSEIWITFADPQIRRDNKRLTAPVFLERYQKFLVSGGVIHLKTDSPYLHEYTCALAEKNNLEVLKMVKDVYGSINNGSISGEIAELLSVKTHYEEQFISQGHPITYLSFRLPSDKKIVATEWDHDKYPR</sequence>
<dbReference type="PANTHER" id="PTHR23417:SF14">
    <property type="entry name" value="PENTACOTRIPEPTIDE-REPEAT REGION OF PRORP DOMAIN-CONTAINING PROTEIN"/>
    <property type="match status" value="1"/>
</dbReference>
<dbReference type="Gene3D" id="3.40.50.150">
    <property type="entry name" value="Vaccinia Virus protein VP39"/>
    <property type="match status" value="1"/>
</dbReference>
<keyword evidence="3 7" id="KW-0489">Methyltransferase</keyword>
<reference evidence="7" key="1">
    <citation type="submission" date="2019-08" db="EMBL/GenBank/DDBJ databases">
        <authorList>
            <person name="Kucharzyk K."/>
            <person name="Murdoch R.W."/>
            <person name="Higgins S."/>
            <person name="Loffler F."/>
        </authorList>
    </citation>
    <scope>NUCLEOTIDE SEQUENCE</scope>
</reference>
<dbReference type="EC" id="2.1.1.33" evidence="2"/>